<dbReference type="AlphaFoldDB" id="A0A2N3V4C1"/>
<proteinExistence type="predicted"/>
<dbReference type="EMBL" id="PJMW01000004">
    <property type="protein sequence ID" value="PKV76468.1"/>
    <property type="molecule type" value="Genomic_DNA"/>
</dbReference>
<organism evidence="1 2">
    <name type="scientific">Nocardia fluminea</name>
    <dbReference type="NCBI Taxonomy" id="134984"/>
    <lineage>
        <taxon>Bacteria</taxon>
        <taxon>Bacillati</taxon>
        <taxon>Actinomycetota</taxon>
        <taxon>Actinomycetes</taxon>
        <taxon>Mycobacteriales</taxon>
        <taxon>Nocardiaceae</taxon>
        <taxon>Nocardia</taxon>
    </lineage>
</organism>
<gene>
    <name evidence="1" type="ORF">ATK86_7392</name>
</gene>
<name>A0A2N3V4C1_9NOCA</name>
<evidence type="ECO:0000313" key="1">
    <source>
        <dbReference type="EMBL" id="PKV76468.1"/>
    </source>
</evidence>
<comment type="caution">
    <text evidence="1">The sequence shown here is derived from an EMBL/GenBank/DDBJ whole genome shotgun (WGS) entry which is preliminary data.</text>
</comment>
<sequence>MSWRDTTPEPVQDDVDNLLDSALTLAEEHLRDRGEFFPFGLAVDREGGVRVIDIDAPDAQQAKPMIFTALSRMRGDLRAAAVVTDVALPETASSGIEIHLEHAHGIAIGVIEPYSLADGTLEAEPLEGHTAIRAVW</sequence>
<accession>A0A2N3V4C1</accession>
<evidence type="ECO:0000313" key="2">
    <source>
        <dbReference type="Proteomes" id="UP000233766"/>
    </source>
</evidence>
<reference evidence="1 2" key="1">
    <citation type="submission" date="2017-12" db="EMBL/GenBank/DDBJ databases">
        <title>Sequencing the genomes of 1000 Actinobacteria strains.</title>
        <authorList>
            <person name="Klenk H.-P."/>
        </authorList>
    </citation>
    <scope>NUCLEOTIDE SEQUENCE [LARGE SCALE GENOMIC DNA]</scope>
    <source>
        <strain evidence="1 2">DSM 44489</strain>
    </source>
</reference>
<dbReference type="Proteomes" id="UP000233766">
    <property type="component" value="Unassembled WGS sequence"/>
</dbReference>
<keyword evidence="2" id="KW-1185">Reference proteome</keyword>
<protein>
    <submittedName>
        <fullName evidence="1">Uncharacterized protein</fullName>
    </submittedName>
</protein>